<organism evidence="1 2">
    <name type="scientific">Lecanicillium saksenae</name>
    <dbReference type="NCBI Taxonomy" id="468837"/>
    <lineage>
        <taxon>Eukaryota</taxon>
        <taxon>Fungi</taxon>
        <taxon>Dikarya</taxon>
        <taxon>Ascomycota</taxon>
        <taxon>Pezizomycotina</taxon>
        <taxon>Sordariomycetes</taxon>
        <taxon>Hypocreomycetidae</taxon>
        <taxon>Hypocreales</taxon>
        <taxon>Cordycipitaceae</taxon>
        <taxon>Lecanicillium</taxon>
    </lineage>
</organism>
<accession>A0ACC1QK29</accession>
<evidence type="ECO:0000313" key="1">
    <source>
        <dbReference type="EMBL" id="KAJ3480511.1"/>
    </source>
</evidence>
<name>A0ACC1QK29_9HYPO</name>
<protein>
    <submittedName>
        <fullName evidence="1">Uncharacterized protein</fullName>
    </submittedName>
</protein>
<comment type="caution">
    <text evidence="1">The sequence shown here is derived from an EMBL/GenBank/DDBJ whole genome shotgun (WGS) entry which is preliminary data.</text>
</comment>
<dbReference type="EMBL" id="JANAKD010001341">
    <property type="protein sequence ID" value="KAJ3480511.1"/>
    <property type="molecule type" value="Genomic_DNA"/>
</dbReference>
<gene>
    <name evidence="1" type="ORF">NLG97_g8056</name>
</gene>
<proteinExistence type="predicted"/>
<dbReference type="Proteomes" id="UP001148737">
    <property type="component" value="Unassembled WGS sequence"/>
</dbReference>
<sequence>MQEGYRAGCSTLQHIAAHCSALQRPTAGYGNATAAYLNRAGACVRALCYSGPASLGRYPPARFGGGGATAAAAATAAAGWLPWLASSGCHDSQLAAITIPTAALHRRRARHPYRLCRARIRLERQF</sequence>
<keyword evidence="2" id="KW-1185">Reference proteome</keyword>
<reference evidence="1" key="1">
    <citation type="submission" date="2022-07" db="EMBL/GenBank/DDBJ databases">
        <title>Genome Sequence of Lecanicillium saksenae.</title>
        <authorList>
            <person name="Buettner E."/>
        </authorList>
    </citation>
    <scope>NUCLEOTIDE SEQUENCE</scope>
    <source>
        <strain evidence="1">VT-O1</strain>
    </source>
</reference>
<evidence type="ECO:0000313" key="2">
    <source>
        <dbReference type="Proteomes" id="UP001148737"/>
    </source>
</evidence>